<proteinExistence type="predicted"/>
<sequence length="132" mass="13943">MGQGKALQPLLLGGVTPTESFSQLANPCCWEARPPSPSASSPTPSAGGVTPTESFSQLSNPFCWGVTPTESFSQLCISCCWEARPPSPSASSPSLAVGRHAHRVLQPVFHLLLLGGTPIESFCPPQPFLHLF</sequence>
<gene>
    <name evidence="2" type="ORF">C0J50_9054</name>
</gene>
<evidence type="ECO:0000313" key="2">
    <source>
        <dbReference type="EMBL" id="KAI5614467.1"/>
    </source>
</evidence>
<evidence type="ECO:0000313" key="3">
    <source>
        <dbReference type="Proteomes" id="UP001205998"/>
    </source>
</evidence>
<accession>A0AAD5AF73</accession>
<comment type="caution">
    <text evidence="2">The sequence shown here is derived from an EMBL/GenBank/DDBJ whole genome shotgun (WGS) entry which is preliminary data.</text>
</comment>
<dbReference type="EMBL" id="MU558692">
    <property type="protein sequence ID" value="KAI5614467.1"/>
    <property type="molecule type" value="Genomic_DNA"/>
</dbReference>
<keyword evidence="3" id="KW-1185">Reference proteome</keyword>
<dbReference type="Proteomes" id="UP001205998">
    <property type="component" value="Unassembled WGS sequence"/>
</dbReference>
<reference evidence="2" key="1">
    <citation type="submission" date="2018-07" db="EMBL/GenBank/DDBJ databases">
        <title>Comparative genomics of catfishes provides insights into carnivory and benthic adaptation.</title>
        <authorList>
            <person name="Zhang Y."/>
            <person name="Wang D."/>
            <person name="Peng Z."/>
            <person name="Zheng S."/>
            <person name="Shao F."/>
            <person name="Tao W."/>
        </authorList>
    </citation>
    <scope>NUCLEOTIDE SEQUENCE</scope>
    <source>
        <strain evidence="2">Chongqing</strain>
    </source>
</reference>
<name>A0AAD5AF73_SILAS</name>
<dbReference type="AlphaFoldDB" id="A0AAD5AF73"/>
<evidence type="ECO:0000256" key="1">
    <source>
        <dbReference type="SAM" id="MobiDB-lite"/>
    </source>
</evidence>
<feature type="region of interest" description="Disordered" evidence="1">
    <location>
        <begin position="32"/>
        <end position="53"/>
    </location>
</feature>
<organism evidence="2 3">
    <name type="scientific">Silurus asotus</name>
    <name type="common">Amur catfish</name>
    <name type="synonym">Parasilurus asotus</name>
    <dbReference type="NCBI Taxonomy" id="30991"/>
    <lineage>
        <taxon>Eukaryota</taxon>
        <taxon>Metazoa</taxon>
        <taxon>Chordata</taxon>
        <taxon>Craniata</taxon>
        <taxon>Vertebrata</taxon>
        <taxon>Euteleostomi</taxon>
        <taxon>Actinopterygii</taxon>
        <taxon>Neopterygii</taxon>
        <taxon>Teleostei</taxon>
        <taxon>Ostariophysi</taxon>
        <taxon>Siluriformes</taxon>
        <taxon>Siluridae</taxon>
        <taxon>Silurus</taxon>
    </lineage>
</organism>
<protein>
    <submittedName>
        <fullName evidence="2">Uncharacterized protein</fullName>
    </submittedName>
</protein>